<name>A0A5B9Q337_9BACT</name>
<dbReference type="SUPFAM" id="SSF51556">
    <property type="entry name" value="Metallo-dependent hydrolases"/>
    <property type="match status" value="1"/>
</dbReference>
<dbReference type="Gene3D" id="3.20.20.140">
    <property type="entry name" value="Metal-dependent hydrolases"/>
    <property type="match status" value="1"/>
</dbReference>
<dbReference type="Pfam" id="PF04909">
    <property type="entry name" value="Amidohydro_2"/>
    <property type="match status" value="1"/>
</dbReference>
<dbReference type="KEGG" id="bgok:Pr1d_06770"/>
<dbReference type="InterPro" id="IPR032466">
    <property type="entry name" value="Metal_Hydrolase"/>
</dbReference>
<reference evidence="3 4" key="1">
    <citation type="submission" date="2019-08" db="EMBL/GenBank/DDBJ databases">
        <title>Deep-cultivation of Planctomycetes and their phenomic and genomic characterization uncovers novel biology.</title>
        <authorList>
            <person name="Wiegand S."/>
            <person name="Jogler M."/>
            <person name="Boedeker C."/>
            <person name="Pinto D."/>
            <person name="Vollmers J."/>
            <person name="Rivas-Marin E."/>
            <person name="Kohn T."/>
            <person name="Peeters S.H."/>
            <person name="Heuer A."/>
            <person name="Rast P."/>
            <person name="Oberbeckmann S."/>
            <person name="Bunk B."/>
            <person name="Jeske O."/>
            <person name="Meyerdierks A."/>
            <person name="Storesund J.E."/>
            <person name="Kallscheuer N."/>
            <person name="Luecker S."/>
            <person name="Lage O.M."/>
            <person name="Pohl T."/>
            <person name="Merkel B.J."/>
            <person name="Hornburger P."/>
            <person name="Mueller R.-W."/>
            <person name="Bruemmer F."/>
            <person name="Labrenz M."/>
            <person name="Spormann A.M."/>
            <person name="Op den Camp H."/>
            <person name="Overmann J."/>
            <person name="Amann R."/>
            <person name="Jetten M.S.M."/>
            <person name="Mascher T."/>
            <person name="Medema M.H."/>
            <person name="Devos D.P."/>
            <person name="Kaster A.-K."/>
            <person name="Ovreas L."/>
            <person name="Rohde M."/>
            <person name="Galperin M.Y."/>
            <person name="Jogler C."/>
        </authorList>
    </citation>
    <scope>NUCLEOTIDE SEQUENCE [LARGE SCALE GENOMIC DNA]</scope>
    <source>
        <strain evidence="3 4">Pr1d</strain>
    </source>
</reference>
<accession>A0A5B9Q337</accession>
<evidence type="ECO:0000259" key="2">
    <source>
        <dbReference type="Pfam" id="PF04909"/>
    </source>
</evidence>
<dbReference type="PANTHER" id="PTHR21240">
    <property type="entry name" value="2-AMINO-3-CARBOXYLMUCONATE-6-SEMIALDEHYDE DECARBOXYLASE"/>
    <property type="match status" value="1"/>
</dbReference>
<organism evidence="3 4">
    <name type="scientific">Bythopirellula goksoeyrii</name>
    <dbReference type="NCBI Taxonomy" id="1400387"/>
    <lineage>
        <taxon>Bacteria</taxon>
        <taxon>Pseudomonadati</taxon>
        <taxon>Planctomycetota</taxon>
        <taxon>Planctomycetia</taxon>
        <taxon>Pirellulales</taxon>
        <taxon>Lacipirellulaceae</taxon>
        <taxon>Bythopirellula</taxon>
    </lineage>
</organism>
<dbReference type="Proteomes" id="UP000323917">
    <property type="component" value="Chromosome"/>
</dbReference>
<dbReference type="GO" id="GO:0016787">
    <property type="term" value="F:hydrolase activity"/>
    <property type="evidence" value="ECO:0007669"/>
    <property type="project" value="UniProtKB-KW"/>
</dbReference>
<keyword evidence="3" id="KW-0378">Hydrolase</keyword>
<dbReference type="AlphaFoldDB" id="A0A5B9Q337"/>
<dbReference type="GO" id="GO:0016831">
    <property type="term" value="F:carboxy-lyase activity"/>
    <property type="evidence" value="ECO:0007669"/>
    <property type="project" value="InterPro"/>
</dbReference>
<dbReference type="InterPro" id="IPR006680">
    <property type="entry name" value="Amidohydro-rel"/>
</dbReference>
<evidence type="ECO:0000256" key="1">
    <source>
        <dbReference type="ARBA" id="ARBA00023239"/>
    </source>
</evidence>
<protein>
    <submittedName>
        <fullName evidence="3">Amidohydrolase</fullName>
    </submittedName>
</protein>
<dbReference type="EMBL" id="CP042913">
    <property type="protein sequence ID" value="QEG33414.1"/>
    <property type="molecule type" value="Genomic_DNA"/>
</dbReference>
<dbReference type="OrthoDB" id="9771932at2"/>
<evidence type="ECO:0000313" key="4">
    <source>
        <dbReference type="Proteomes" id="UP000323917"/>
    </source>
</evidence>
<dbReference type="InterPro" id="IPR032465">
    <property type="entry name" value="ACMSD"/>
</dbReference>
<feature type="domain" description="Amidohydrolase-related" evidence="2">
    <location>
        <begin position="56"/>
        <end position="260"/>
    </location>
</feature>
<sequence length="272" mass="29830">MRTSKIQAIDVHGHFGKNYSPDIGQLLSADAATVARRAKEANIKITIVSPLAGLMPRGQADVFQANEQAAQIVCQTEGLKQYVIVHPRQPRTYHQAAEMLYQPQCVGIKIHPEEHVYPIVEFGDELFEFAAQHDATVLAHTGDVNSHPAHFVTLANEYPNVKLILAHLGNGGAAGGDPGLQVRAIQKSRQNNVWVDTSSSRSIVPGLIEWAVSEIGSDKILFGTDTPLYSTAMQRVRIDSAEISDEDKYSILCDNAEQLFSNSLIESDTQRC</sequence>
<gene>
    <name evidence="3" type="ORF">Pr1d_06770</name>
</gene>
<proteinExistence type="predicted"/>
<dbReference type="RefSeq" id="WP_148072184.1">
    <property type="nucleotide sequence ID" value="NZ_CP042913.1"/>
</dbReference>
<keyword evidence="1" id="KW-0456">Lyase</keyword>
<evidence type="ECO:0000313" key="3">
    <source>
        <dbReference type="EMBL" id="QEG33414.1"/>
    </source>
</evidence>
<keyword evidence="4" id="KW-1185">Reference proteome</keyword>